<dbReference type="NCBIfam" id="NF005537">
    <property type="entry name" value="PRK07199.1"/>
    <property type="match status" value="1"/>
</dbReference>
<evidence type="ECO:0000259" key="3">
    <source>
        <dbReference type="Pfam" id="PF00156"/>
    </source>
</evidence>
<feature type="domain" description="Ribose-phosphate pyrophosphokinase N-terminal" evidence="4">
    <location>
        <begin position="11"/>
        <end position="119"/>
    </location>
</feature>
<dbReference type="PANTHER" id="PTHR10210:SF41">
    <property type="entry name" value="RIBOSE-PHOSPHATE PYROPHOSPHOKINASE 1, CHLOROPLASTIC"/>
    <property type="match status" value="1"/>
</dbReference>
<evidence type="ECO:0000313" key="6">
    <source>
        <dbReference type="Proteomes" id="UP001596495"/>
    </source>
</evidence>
<dbReference type="NCBIfam" id="TIGR01251">
    <property type="entry name" value="ribP_PPkin"/>
    <property type="match status" value="1"/>
</dbReference>
<name>A0ABW2R3I8_9BURK</name>
<dbReference type="SUPFAM" id="SSF53271">
    <property type="entry name" value="PRTase-like"/>
    <property type="match status" value="2"/>
</dbReference>
<dbReference type="SMART" id="SM01400">
    <property type="entry name" value="Pribosyltran_N"/>
    <property type="match status" value="1"/>
</dbReference>
<accession>A0ABW2R3I8</accession>
<dbReference type="CDD" id="cd06223">
    <property type="entry name" value="PRTases_typeI"/>
    <property type="match status" value="1"/>
</dbReference>
<dbReference type="Gene3D" id="3.40.50.2020">
    <property type="match status" value="2"/>
</dbReference>
<dbReference type="Pfam" id="PF00156">
    <property type="entry name" value="Pribosyltran"/>
    <property type="match status" value="1"/>
</dbReference>
<dbReference type="InterPro" id="IPR029099">
    <property type="entry name" value="Pribosyltran_N"/>
</dbReference>
<comment type="caution">
    <text evidence="5">The sequence shown here is derived from an EMBL/GenBank/DDBJ whole genome shotgun (WGS) entry which is preliminary data.</text>
</comment>
<evidence type="ECO:0000313" key="5">
    <source>
        <dbReference type="EMBL" id="MFC7433044.1"/>
    </source>
</evidence>
<evidence type="ECO:0000256" key="1">
    <source>
        <dbReference type="ARBA" id="ARBA00022727"/>
    </source>
</evidence>
<evidence type="ECO:0000259" key="4">
    <source>
        <dbReference type="Pfam" id="PF13793"/>
    </source>
</evidence>
<dbReference type="EC" id="2.7.6.1" evidence="5"/>
<keyword evidence="6" id="KW-1185">Reference proteome</keyword>
<feature type="domain" description="Phosphoribosyltransferase" evidence="3">
    <location>
        <begin position="164"/>
        <end position="255"/>
    </location>
</feature>
<protein>
    <submittedName>
        <fullName evidence="5">Ribose-phosphate diphosphokinase</fullName>
        <ecNumber evidence="5">2.7.6.1</ecNumber>
    </submittedName>
</protein>
<dbReference type="EMBL" id="JBHTBX010000001">
    <property type="protein sequence ID" value="MFC7433044.1"/>
    <property type="molecule type" value="Genomic_DNA"/>
</dbReference>
<dbReference type="RefSeq" id="WP_382253112.1">
    <property type="nucleotide sequence ID" value="NZ_JBHTBX010000001.1"/>
</dbReference>
<sequence length="303" mass="32439">MPAHDATPGMVLSFEEDRERAVSLAQTCGMAHATVARHRFPDGEIKLTLPASLPPCVVLWRGLEYPNERLTEILLLAGAARDLGVRKLTLLAPYLAYMRQDIAFSPGEAVSQRIVGRFLAGLFDAVVTVDPHLHRVATLQEAVPVPVAVALSGAPVLAAHVAQRRSDVVLIGPDEEAMQWVEQAAAGHGWAYGVCRKVRHGDRNVSIALPEDLDVDGRAVVLMDDVASSGHTLVKTSHALFQAGARSVDVAVTHALFAGDAVERIREAGVAEIWSTDCIPHATNAVSMVPTLARALQAHHLNA</sequence>
<evidence type="ECO:0000256" key="2">
    <source>
        <dbReference type="RuleBase" id="RU004324"/>
    </source>
</evidence>
<keyword evidence="5" id="KW-0808">Transferase</keyword>
<dbReference type="PANTHER" id="PTHR10210">
    <property type="entry name" value="RIBOSE-PHOSPHATE DIPHOSPHOKINASE FAMILY MEMBER"/>
    <property type="match status" value="1"/>
</dbReference>
<organism evidence="5 6">
    <name type="scientific">Hydrogenophaga bisanensis</name>
    <dbReference type="NCBI Taxonomy" id="439611"/>
    <lineage>
        <taxon>Bacteria</taxon>
        <taxon>Pseudomonadati</taxon>
        <taxon>Pseudomonadota</taxon>
        <taxon>Betaproteobacteria</taxon>
        <taxon>Burkholderiales</taxon>
        <taxon>Comamonadaceae</taxon>
        <taxon>Hydrogenophaga</taxon>
    </lineage>
</organism>
<keyword evidence="1 2" id="KW-0545">Nucleotide biosynthesis</keyword>
<dbReference type="InterPro" id="IPR005946">
    <property type="entry name" value="Rib-P_diPkinase"/>
</dbReference>
<comment type="similarity">
    <text evidence="2">Belongs to the ribose-phosphate pyrophosphokinase family.</text>
</comment>
<dbReference type="InterPro" id="IPR000836">
    <property type="entry name" value="PRTase_dom"/>
</dbReference>
<reference evidence="6" key="1">
    <citation type="journal article" date="2019" name="Int. J. Syst. Evol. Microbiol.">
        <title>The Global Catalogue of Microorganisms (GCM) 10K type strain sequencing project: providing services to taxonomists for standard genome sequencing and annotation.</title>
        <authorList>
            <consortium name="The Broad Institute Genomics Platform"/>
            <consortium name="The Broad Institute Genome Sequencing Center for Infectious Disease"/>
            <person name="Wu L."/>
            <person name="Ma J."/>
        </authorList>
    </citation>
    <scope>NUCLEOTIDE SEQUENCE [LARGE SCALE GENOMIC DNA]</scope>
    <source>
        <strain evidence="6">CCUG 54518</strain>
    </source>
</reference>
<dbReference type="GO" id="GO:0004749">
    <property type="term" value="F:ribose phosphate diphosphokinase activity"/>
    <property type="evidence" value="ECO:0007669"/>
    <property type="project" value="UniProtKB-EC"/>
</dbReference>
<gene>
    <name evidence="5" type="ORF">ACFQNJ_00780</name>
</gene>
<dbReference type="Pfam" id="PF13793">
    <property type="entry name" value="Pribosyltran_N"/>
    <property type="match status" value="1"/>
</dbReference>
<proteinExistence type="inferred from homology"/>
<dbReference type="InterPro" id="IPR029057">
    <property type="entry name" value="PRTase-like"/>
</dbReference>
<dbReference type="Proteomes" id="UP001596495">
    <property type="component" value="Unassembled WGS sequence"/>
</dbReference>